<comment type="similarity">
    <text evidence="10">Belongs to the DNAAF19/PR46b family.</text>
</comment>
<keyword evidence="9" id="KW-0966">Cell projection</keyword>
<evidence type="ECO:0000256" key="6">
    <source>
        <dbReference type="ARBA" id="ARBA00022794"/>
    </source>
</evidence>
<sequence length="230" mass="26678">MDGDEGIDFQKLEKEFNLAVEADEKYKRENAAKFRAVEQRVGSYEEFKDIVAASHLKPLEKKDKIDQKKMKQPWNCLASKKTDIKTQISSSSVVSRSSELQLTPHNFLKTWKHELKICQDKYHYLCKVGGVNLGKIFKNEISMGLLGEFLEVLEQCHQKQDTEIILDLLWHLSTTKRFNLSLDFLSSKEKGLLQDLFQHLNHLINDSGSQDYINSKDKLQELLSIYKINL</sequence>
<evidence type="ECO:0000259" key="12">
    <source>
        <dbReference type="Pfam" id="PF15867"/>
    </source>
</evidence>
<dbReference type="FunCoup" id="A0A6P8J1F7">
    <property type="interactions" value="42"/>
</dbReference>
<dbReference type="Proteomes" id="UP000515163">
    <property type="component" value="Unplaced"/>
</dbReference>
<dbReference type="RefSeq" id="XP_031573319.1">
    <property type="nucleotide sequence ID" value="XM_031717459.1"/>
</dbReference>
<feature type="domain" description="Dynein attachment factor N-terminal" evidence="12">
    <location>
        <begin position="7"/>
        <end position="75"/>
    </location>
</feature>
<dbReference type="PANTHER" id="PTHR28572:SF1">
    <property type="entry name" value="COILED-COIL DOMAIN-CONTAINING PROTEIN 103"/>
    <property type="match status" value="1"/>
</dbReference>
<proteinExistence type="inferred from homology"/>
<protein>
    <submittedName>
        <fullName evidence="14">Coiled-coil domain-containing protein 103-like</fullName>
    </submittedName>
</protein>
<evidence type="ECO:0000259" key="11">
    <source>
        <dbReference type="Pfam" id="PF13877"/>
    </source>
</evidence>
<dbReference type="GeneID" id="116307288"/>
<comment type="subcellular location">
    <subcellularLocation>
        <location evidence="2">Cell projection</location>
        <location evidence="2">Cilium</location>
        <location evidence="2">Flagellum</location>
    </subcellularLocation>
    <subcellularLocation>
        <location evidence="3">Cytoplasm</location>
    </subcellularLocation>
</comment>
<evidence type="ECO:0000256" key="1">
    <source>
        <dbReference type="ARBA" id="ARBA00004048"/>
    </source>
</evidence>
<dbReference type="GO" id="GO:0007368">
    <property type="term" value="P:determination of left/right symmetry"/>
    <property type="evidence" value="ECO:0007669"/>
    <property type="project" value="TreeGrafter"/>
</dbReference>
<dbReference type="Pfam" id="PF13877">
    <property type="entry name" value="RPAP3_C"/>
    <property type="match status" value="1"/>
</dbReference>
<keyword evidence="5" id="KW-0963">Cytoplasm</keyword>
<dbReference type="InParanoid" id="A0A6P8J1F7"/>
<name>A0A6P8J1F7_ACTTE</name>
<evidence type="ECO:0000256" key="8">
    <source>
        <dbReference type="ARBA" id="ARBA00023069"/>
    </source>
</evidence>
<dbReference type="GO" id="GO:0005576">
    <property type="term" value="C:extracellular region"/>
    <property type="evidence" value="ECO:0007669"/>
    <property type="project" value="GOC"/>
</dbReference>
<keyword evidence="8" id="KW-0969">Cilium</keyword>
<dbReference type="PANTHER" id="PTHR28572">
    <property type="entry name" value="COILED-COIL DOMAIN-CONTAINING PROTEIN 103"/>
    <property type="match status" value="1"/>
</dbReference>
<dbReference type="GO" id="GO:0031514">
    <property type="term" value="C:motile cilium"/>
    <property type="evidence" value="ECO:0007669"/>
    <property type="project" value="UniProtKB-SubCell"/>
</dbReference>
<dbReference type="GO" id="GO:0036159">
    <property type="term" value="P:inner dynein arm assembly"/>
    <property type="evidence" value="ECO:0007669"/>
    <property type="project" value="TreeGrafter"/>
</dbReference>
<dbReference type="InterPro" id="IPR031733">
    <property type="entry name" value="Dynein_attach_N"/>
</dbReference>
<evidence type="ECO:0000256" key="7">
    <source>
        <dbReference type="ARBA" id="ARBA00022846"/>
    </source>
</evidence>
<evidence type="ECO:0000313" key="13">
    <source>
        <dbReference type="Proteomes" id="UP000515163"/>
    </source>
</evidence>
<keyword evidence="6" id="KW-0970">Cilium biogenesis/degradation</keyword>
<dbReference type="OrthoDB" id="447931at2759"/>
<dbReference type="GO" id="GO:0003351">
    <property type="term" value="P:epithelial cilium movement involved in extracellular fluid movement"/>
    <property type="evidence" value="ECO:0007669"/>
    <property type="project" value="TreeGrafter"/>
</dbReference>
<gene>
    <name evidence="14" type="primary">LOC116307288</name>
</gene>
<dbReference type="Pfam" id="PF15867">
    <property type="entry name" value="Dynein_attach_N"/>
    <property type="match status" value="1"/>
</dbReference>
<accession>A0A6P8J1F7</accession>
<evidence type="ECO:0000256" key="10">
    <source>
        <dbReference type="ARBA" id="ARBA00049986"/>
    </source>
</evidence>
<feature type="domain" description="RNA-polymerase II-associated protein 3-like C-terminal" evidence="11">
    <location>
        <begin position="103"/>
        <end position="190"/>
    </location>
</feature>
<evidence type="ECO:0000256" key="9">
    <source>
        <dbReference type="ARBA" id="ARBA00023273"/>
    </source>
</evidence>
<keyword evidence="13" id="KW-1185">Reference proteome</keyword>
<keyword evidence="7" id="KW-0282">Flagellum</keyword>
<dbReference type="AlphaFoldDB" id="A0A6P8J1F7"/>
<dbReference type="InterPro" id="IPR042422">
    <property type="entry name" value="CC103"/>
</dbReference>
<dbReference type="KEGG" id="aten:116307288"/>
<evidence type="ECO:0000256" key="3">
    <source>
        <dbReference type="ARBA" id="ARBA00004496"/>
    </source>
</evidence>
<evidence type="ECO:0000256" key="2">
    <source>
        <dbReference type="ARBA" id="ARBA00004230"/>
    </source>
</evidence>
<evidence type="ECO:0000256" key="5">
    <source>
        <dbReference type="ARBA" id="ARBA00022490"/>
    </source>
</evidence>
<dbReference type="GO" id="GO:0036157">
    <property type="term" value="C:outer dynein arm"/>
    <property type="evidence" value="ECO:0007669"/>
    <property type="project" value="InterPro"/>
</dbReference>
<reference evidence="14" key="1">
    <citation type="submission" date="2025-08" db="UniProtKB">
        <authorList>
            <consortium name="RefSeq"/>
        </authorList>
    </citation>
    <scope>IDENTIFICATION</scope>
    <source>
        <tissue evidence="14">Tentacle</tissue>
    </source>
</reference>
<dbReference type="InterPro" id="IPR025986">
    <property type="entry name" value="RPAP3-like_C"/>
</dbReference>
<evidence type="ECO:0000256" key="4">
    <source>
        <dbReference type="ARBA" id="ARBA00011738"/>
    </source>
</evidence>
<comment type="function">
    <text evidence="1">Dynein-attachment factor required for cilia motility.</text>
</comment>
<evidence type="ECO:0000313" key="14">
    <source>
        <dbReference type="RefSeq" id="XP_031573319.1"/>
    </source>
</evidence>
<comment type="subunit">
    <text evidence="4">Homodimer.</text>
</comment>
<organism evidence="13 14">
    <name type="scientific">Actinia tenebrosa</name>
    <name type="common">Australian red waratah sea anemone</name>
    <dbReference type="NCBI Taxonomy" id="6105"/>
    <lineage>
        <taxon>Eukaryota</taxon>
        <taxon>Metazoa</taxon>
        <taxon>Cnidaria</taxon>
        <taxon>Anthozoa</taxon>
        <taxon>Hexacorallia</taxon>
        <taxon>Actiniaria</taxon>
        <taxon>Actiniidae</taxon>
        <taxon>Actinia</taxon>
    </lineage>
</organism>